<evidence type="ECO:0000313" key="2">
    <source>
        <dbReference type="Proteomes" id="UP001367508"/>
    </source>
</evidence>
<protein>
    <submittedName>
        <fullName evidence="1">Uncharacterized protein</fullName>
    </submittedName>
</protein>
<evidence type="ECO:0000313" key="1">
    <source>
        <dbReference type="EMBL" id="KAK7361746.1"/>
    </source>
</evidence>
<organism evidence="1 2">
    <name type="scientific">Canavalia gladiata</name>
    <name type="common">Sword bean</name>
    <name type="synonym">Dolichos gladiatus</name>
    <dbReference type="NCBI Taxonomy" id="3824"/>
    <lineage>
        <taxon>Eukaryota</taxon>
        <taxon>Viridiplantae</taxon>
        <taxon>Streptophyta</taxon>
        <taxon>Embryophyta</taxon>
        <taxon>Tracheophyta</taxon>
        <taxon>Spermatophyta</taxon>
        <taxon>Magnoliopsida</taxon>
        <taxon>eudicotyledons</taxon>
        <taxon>Gunneridae</taxon>
        <taxon>Pentapetalae</taxon>
        <taxon>rosids</taxon>
        <taxon>fabids</taxon>
        <taxon>Fabales</taxon>
        <taxon>Fabaceae</taxon>
        <taxon>Papilionoideae</taxon>
        <taxon>50 kb inversion clade</taxon>
        <taxon>NPAAA clade</taxon>
        <taxon>indigoferoid/millettioid clade</taxon>
        <taxon>Phaseoleae</taxon>
        <taxon>Canavalia</taxon>
    </lineage>
</organism>
<dbReference type="Proteomes" id="UP001367508">
    <property type="component" value="Unassembled WGS sequence"/>
</dbReference>
<dbReference type="AlphaFoldDB" id="A0AAN9R776"/>
<keyword evidence="2" id="KW-1185">Reference proteome</keyword>
<sequence>MHGRQTLGLSVGFRIGVANLEFRDVLCLRIQIILAYASTSACNQSTGIDMPTSAWHASIWLKIKGSSRNQFDVEFPHCFWRFAISRAKKLALPFWTHLYSVYLRGLFLNLAKMLLPQ</sequence>
<reference evidence="1 2" key="1">
    <citation type="submission" date="2024-01" db="EMBL/GenBank/DDBJ databases">
        <title>The genomes of 5 underutilized Papilionoideae crops provide insights into root nodulation and disease resistanc.</title>
        <authorList>
            <person name="Jiang F."/>
        </authorList>
    </citation>
    <scope>NUCLEOTIDE SEQUENCE [LARGE SCALE GENOMIC DNA]</scope>
    <source>
        <strain evidence="1">LVBAO_FW01</strain>
        <tissue evidence="1">Leaves</tissue>
    </source>
</reference>
<dbReference type="EMBL" id="JAYMYQ010000001">
    <property type="protein sequence ID" value="KAK7361746.1"/>
    <property type="molecule type" value="Genomic_DNA"/>
</dbReference>
<proteinExistence type="predicted"/>
<comment type="caution">
    <text evidence="1">The sequence shown here is derived from an EMBL/GenBank/DDBJ whole genome shotgun (WGS) entry which is preliminary data.</text>
</comment>
<name>A0AAN9R776_CANGL</name>
<accession>A0AAN9R776</accession>
<gene>
    <name evidence="1" type="ORF">VNO77_03828</name>
</gene>